<reference evidence="4" key="3">
    <citation type="submission" date="2016-06" db="UniProtKB">
        <authorList>
            <consortium name="WormBaseParasite"/>
        </authorList>
    </citation>
    <scope>IDENTIFICATION</scope>
</reference>
<organism evidence="3 4">
    <name type="scientific">Globodera pallida</name>
    <name type="common">Potato cyst nematode worm</name>
    <name type="synonym">Heterodera pallida</name>
    <dbReference type="NCBI Taxonomy" id="36090"/>
    <lineage>
        <taxon>Eukaryota</taxon>
        <taxon>Metazoa</taxon>
        <taxon>Ecdysozoa</taxon>
        <taxon>Nematoda</taxon>
        <taxon>Chromadorea</taxon>
        <taxon>Rhabditida</taxon>
        <taxon>Tylenchina</taxon>
        <taxon>Tylenchomorpha</taxon>
        <taxon>Tylenchoidea</taxon>
        <taxon>Heteroderidae</taxon>
        <taxon>Heteroderinae</taxon>
        <taxon>Globodera</taxon>
    </lineage>
</organism>
<feature type="region of interest" description="Disordered" evidence="1">
    <location>
        <begin position="72"/>
        <end position="137"/>
    </location>
</feature>
<protein>
    <submittedName>
        <fullName evidence="4">Uncharacterized protein</fullName>
    </submittedName>
</protein>
<reference evidence="3" key="2">
    <citation type="submission" date="2014-05" db="EMBL/GenBank/DDBJ databases">
        <title>The genome and life-stage specific transcriptomes of Globodera pallida elucidate key aspects of plant parasitism by a cyst nematode.</title>
        <authorList>
            <person name="Cotton J.A."/>
            <person name="Lilley C.J."/>
            <person name="Jones L.M."/>
            <person name="Kikuchi T."/>
            <person name="Reid A.J."/>
            <person name="Thorpe P."/>
            <person name="Tsai I.J."/>
            <person name="Beasley H."/>
            <person name="Blok V."/>
            <person name="Cock P.J.A."/>
            <person name="Van den Akker S.E."/>
            <person name="Holroyd N."/>
            <person name="Hunt M."/>
            <person name="Mantelin S."/>
            <person name="Naghra H."/>
            <person name="Pain A."/>
            <person name="Palomares-Rius J.E."/>
            <person name="Zarowiecki M."/>
            <person name="Berriman M."/>
            <person name="Jones J.T."/>
            <person name="Urwin P.E."/>
        </authorList>
    </citation>
    <scope>NUCLEOTIDE SEQUENCE [LARGE SCALE GENOMIC DNA]</scope>
    <source>
        <strain evidence="3">Lindley</strain>
    </source>
</reference>
<name>A0A183BSJ9_GLOPA</name>
<keyword evidence="2" id="KW-1133">Transmembrane helix</keyword>
<evidence type="ECO:0000256" key="1">
    <source>
        <dbReference type="SAM" id="MobiDB-lite"/>
    </source>
</evidence>
<evidence type="ECO:0000313" key="4">
    <source>
        <dbReference type="WBParaSite" id="GPLIN_000358500"/>
    </source>
</evidence>
<evidence type="ECO:0000256" key="2">
    <source>
        <dbReference type="SAM" id="Phobius"/>
    </source>
</evidence>
<dbReference type="WBParaSite" id="GPLIN_000358500">
    <property type="protein sequence ID" value="GPLIN_000358500"/>
    <property type="gene ID" value="GPLIN_000358500"/>
</dbReference>
<keyword evidence="2" id="KW-0472">Membrane</keyword>
<evidence type="ECO:0000313" key="3">
    <source>
        <dbReference type="Proteomes" id="UP000050741"/>
    </source>
</evidence>
<feature type="compositionally biased region" description="Basic and acidic residues" evidence="1">
    <location>
        <begin position="115"/>
        <end position="125"/>
    </location>
</feature>
<sequence length="137" mass="15461">MKFNNASSTICAPFLFMAFFAILTCLIALEEKEKPALPLPLAYTTGWQYETPKDQQKRLKLYQKFVGIASHSNENINDSSPSSASPPQSSSLCTGFGLETPKDQQNRKKLLHKLMSNEKRKEQKRNQKKVFAIPPAL</sequence>
<dbReference type="Proteomes" id="UP000050741">
    <property type="component" value="Unassembled WGS sequence"/>
</dbReference>
<keyword evidence="2" id="KW-0812">Transmembrane</keyword>
<reference evidence="3" key="1">
    <citation type="submission" date="2013-12" db="EMBL/GenBank/DDBJ databases">
        <authorList>
            <person name="Aslett M."/>
        </authorList>
    </citation>
    <scope>NUCLEOTIDE SEQUENCE [LARGE SCALE GENOMIC DNA]</scope>
    <source>
        <strain evidence="3">Lindley</strain>
    </source>
</reference>
<dbReference type="AlphaFoldDB" id="A0A183BSJ9"/>
<proteinExistence type="predicted"/>
<feature type="transmembrane region" description="Helical" evidence="2">
    <location>
        <begin position="6"/>
        <end position="29"/>
    </location>
</feature>
<feature type="compositionally biased region" description="Low complexity" evidence="1">
    <location>
        <begin position="79"/>
        <end position="91"/>
    </location>
</feature>
<accession>A0A183BSJ9</accession>
<keyword evidence="3" id="KW-1185">Reference proteome</keyword>